<organism evidence="1 2">
    <name type="scientific">Hymenobacter aranciens</name>
    <dbReference type="NCBI Taxonomy" id="3063996"/>
    <lineage>
        <taxon>Bacteria</taxon>
        <taxon>Pseudomonadati</taxon>
        <taxon>Bacteroidota</taxon>
        <taxon>Cytophagia</taxon>
        <taxon>Cytophagales</taxon>
        <taxon>Hymenobacteraceae</taxon>
        <taxon>Hymenobacter</taxon>
    </lineage>
</organism>
<evidence type="ECO:0000313" key="2">
    <source>
        <dbReference type="Proteomes" id="UP001176429"/>
    </source>
</evidence>
<dbReference type="InterPro" id="IPR014710">
    <property type="entry name" value="RmlC-like_jellyroll"/>
</dbReference>
<dbReference type="Proteomes" id="UP001176429">
    <property type="component" value="Unassembled WGS sequence"/>
</dbReference>
<dbReference type="EMBL" id="JAUQSY010000007">
    <property type="protein sequence ID" value="MDO7875459.1"/>
    <property type="molecule type" value="Genomic_DNA"/>
</dbReference>
<keyword evidence="2" id="KW-1185">Reference proteome</keyword>
<name>A0ABT9BB05_9BACT</name>
<reference evidence="1" key="1">
    <citation type="submission" date="2023-07" db="EMBL/GenBank/DDBJ databases">
        <authorList>
            <person name="Kim M.K."/>
        </authorList>
    </citation>
    <scope>NUCLEOTIDE SEQUENCE</scope>
    <source>
        <strain evidence="1">ASUV-10-1</strain>
    </source>
</reference>
<gene>
    <name evidence="1" type="ORF">Q5H93_12015</name>
</gene>
<evidence type="ECO:0000313" key="1">
    <source>
        <dbReference type="EMBL" id="MDO7875459.1"/>
    </source>
</evidence>
<proteinExistence type="predicted"/>
<sequence>MKFGQLLIGVLLGGVLGFGLTTYFAGTRPPAGPAPAIGRAAAAAKWAWPDSLDAVRAAPANHKVVYEDSTVRILQVLLAGHRAEPVHTHQWKSIMWIAKPAVPCTIYQYKVGENGKFVAADSVTIPQMTTNVGQHIDAEGPTGIQNLGNDDGVAYRVEFKKDFQP</sequence>
<comment type="caution">
    <text evidence="1">The sequence shown here is derived from an EMBL/GenBank/DDBJ whole genome shotgun (WGS) entry which is preliminary data.</text>
</comment>
<protein>
    <submittedName>
        <fullName evidence="1">Uncharacterized protein</fullName>
    </submittedName>
</protein>
<dbReference type="Gene3D" id="2.60.120.10">
    <property type="entry name" value="Jelly Rolls"/>
    <property type="match status" value="1"/>
</dbReference>
<dbReference type="RefSeq" id="WP_305006769.1">
    <property type="nucleotide sequence ID" value="NZ_JAUQSY010000007.1"/>
</dbReference>
<accession>A0ABT9BB05</accession>